<reference evidence="1" key="1">
    <citation type="submission" date="2014-09" db="EMBL/GenBank/DDBJ databases">
        <authorList>
            <person name="Magalhaes I.L.F."/>
            <person name="Oliveira U."/>
            <person name="Santos F.R."/>
            <person name="Vidigal T.H.D.A."/>
            <person name="Brescovit A.D."/>
            <person name="Santos A.J."/>
        </authorList>
    </citation>
    <scope>NUCLEOTIDE SEQUENCE</scope>
    <source>
        <tissue evidence="1">Shoot tissue taken approximately 20 cm above the soil surface</tissue>
    </source>
</reference>
<evidence type="ECO:0000313" key="1">
    <source>
        <dbReference type="EMBL" id="JAD32879.1"/>
    </source>
</evidence>
<accession>A0A0A8Z0E0</accession>
<protein>
    <submittedName>
        <fullName evidence="1">Uncharacterized protein</fullName>
    </submittedName>
</protein>
<dbReference type="EMBL" id="GBRH01265016">
    <property type="protein sequence ID" value="JAD32879.1"/>
    <property type="molecule type" value="Transcribed_RNA"/>
</dbReference>
<dbReference type="AlphaFoldDB" id="A0A0A8Z0E0"/>
<organism evidence="1">
    <name type="scientific">Arundo donax</name>
    <name type="common">Giant reed</name>
    <name type="synonym">Donax arundinaceus</name>
    <dbReference type="NCBI Taxonomy" id="35708"/>
    <lineage>
        <taxon>Eukaryota</taxon>
        <taxon>Viridiplantae</taxon>
        <taxon>Streptophyta</taxon>
        <taxon>Embryophyta</taxon>
        <taxon>Tracheophyta</taxon>
        <taxon>Spermatophyta</taxon>
        <taxon>Magnoliopsida</taxon>
        <taxon>Liliopsida</taxon>
        <taxon>Poales</taxon>
        <taxon>Poaceae</taxon>
        <taxon>PACMAD clade</taxon>
        <taxon>Arundinoideae</taxon>
        <taxon>Arundineae</taxon>
        <taxon>Arundo</taxon>
    </lineage>
</organism>
<proteinExistence type="predicted"/>
<name>A0A0A8Z0E0_ARUDO</name>
<reference evidence="1" key="2">
    <citation type="journal article" date="2015" name="Data Brief">
        <title>Shoot transcriptome of the giant reed, Arundo donax.</title>
        <authorList>
            <person name="Barrero R.A."/>
            <person name="Guerrero F.D."/>
            <person name="Moolhuijzen P."/>
            <person name="Goolsby J.A."/>
            <person name="Tidwell J."/>
            <person name="Bellgard S.E."/>
            <person name="Bellgard M.I."/>
        </authorList>
    </citation>
    <scope>NUCLEOTIDE SEQUENCE</scope>
    <source>
        <tissue evidence="1">Shoot tissue taken approximately 20 cm above the soil surface</tissue>
    </source>
</reference>
<sequence length="24" mass="2990">MNKLFHYQSILRINYQLIKGLLPW</sequence>